<name>A0A7U7J4N3_9GAMM</name>
<comment type="caution">
    <text evidence="1">The sequence shown here is derived from an EMBL/GenBank/DDBJ whole genome shotgun (WGS) entry which is preliminary data.</text>
</comment>
<proteinExistence type="predicted"/>
<gene>
    <name evidence="1" type="ORF">BN874_250011</name>
</gene>
<evidence type="ECO:0000313" key="2">
    <source>
        <dbReference type="Proteomes" id="UP000019184"/>
    </source>
</evidence>
<dbReference type="Proteomes" id="UP000019184">
    <property type="component" value="Unassembled WGS sequence"/>
</dbReference>
<protein>
    <submittedName>
        <fullName evidence="1">Uncharacterized protein</fullName>
    </submittedName>
</protein>
<organism evidence="1 2">
    <name type="scientific">Candidatus Contendobacter odensis Run_B_J11</name>
    <dbReference type="NCBI Taxonomy" id="1400861"/>
    <lineage>
        <taxon>Bacteria</taxon>
        <taxon>Pseudomonadati</taxon>
        <taxon>Pseudomonadota</taxon>
        <taxon>Gammaproteobacteria</taxon>
        <taxon>Candidatus Competibacteraceae</taxon>
        <taxon>Candidatus Contendibacter</taxon>
    </lineage>
</organism>
<dbReference type="AlphaFoldDB" id="A0A7U7J4N3"/>
<reference evidence="1 2" key="1">
    <citation type="journal article" date="2014" name="ISME J.">
        <title>Candidatus Competibacter-lineage genomes retrieved from metagenomes reveal functional metabolic diversity.</title>
        <authorList>
            <person name="McIlroy S.J."/>
            <person name="Albertsen M."/>
            <person name="Andresen E.K."/>
            <person name="Saunders A.M."/>
            <person name="Kristiansen R."/>
            <person name="Stokholm-Bjerregaard M."/>
            <person name="Nielsen K.L."/>
            <person name="Nielsen P.H."/>
        </authorList>
    </citation>
    <scope>NUCLEOTIDE SEQUENCE [LARGE SCALE GENOMIC DNA]</scope>
    <source>
        <strain evidence="1 2">Run_B_J11</strain>
    </source>
</reference>
<evidence type="ECO:0000313" key="1">
    <source>
        <dbReference type="EMBL" id="CDH45510.1"/>
    </source>
</evidence>
<sequence>MQRKHVQNLIGVFTMLLLAWLLALGGHPCPMPTPANSALPSSAHGCCPDQVITPDLPADTDFFQQPCDVTPCLHSVTHHGVTDRHGLLTGTPDGPSQSIVVAWQLPSVWENSGQNPPPSLAAEIIGPRPPQRSRILRL</sequence>
<dbReference type="EMBL" id="CBTK010000168">
    <property type="protein sequence ID" value="CDH45510.1"/>
    <property type="molecule type" value="Genomic_DNA"/>
</dbReference>
<keyword evidence="2" id="KW-1185">Reference proteome</keyword>
<accession>A0A7U7J4N3</accession>
<dbReference type="RefSeq" id="WP_034433292.1">
    <property type="nucleotide sequence ID" value="NZ_CBTK010000168.1"/>
</dbReference>